<dbReference type="AlphaFoldDB" id="A0A401YPK0"/>
<dbReference type="EMBL" id="BIFH01000021">
    <property type="protein sequence ID" value="GCD96520.1"/>
    <property type="molecule type" value="Genomic_DNA"/>
</dbReference>
<evidence type="ECO:0000313" key="2">
    <source>
        <dbReference type="EMBL" id="GCD96520.1"/>
    </source>
</evidence>
<proteinExistence type="predicted"/>
<evidence type="ECO:0000256" key="1">
    <source>
        <dbReference type="SAM" id="MobiDB-lite"/>
    </source>
</evidence>
<evidence type="ECO:0008006" key="4">
    <source>
        <dbReference type="Google" id="ProtNLM"/>
    </source>
</evidence>
<dbReference type="Proteomes" id="UP000286931">
    <property type="component" value="Unassembled WGS sequence"/>
</dbReference>
<dbReference type="Gene3D" id="3.40.50.1820">
    <property type="entry name" value="alpha/beta hydrolase"/>
    <property type="match status" value="1"/>
</dbReference>
<dbReference type="SUPFAM" id="SSF53474">
    <property type="entry name" value="alpha/beta-Hydrolases"/>
    <property type="match status" value="1"/>
</dbReference>
<dbReference type="OrthoDB" id="8871309at2"/>
<keyword evidence="3" id="KW-1185">Reference proteome</keyword>
<name>A0A401YPK0_9ACTN</name>
<dbReference type="PANTHER" id="PTHR11440">
    <property type="entry name" value="LECITHIN-CHOLESTEROL ACYLTRANSFERASE-RELATED"/>
    <property type="match status" value="1"/>
</dbReference>
<dbReference type="InterPro" id="IPR003386">
    <property type="entry name" value="LACT/PDAT_acylTrfase"/>
</dbReference>
<gene>
    <name evidence="2" type="ORF">EHYA_04207</name>
</gene>
<dbReference type="GO" id="GO:0006629">
    <property type="term" value="P:lipid metabolic process"/>
    <property type="evidence" value="ECO:0007669"/>
    <property type="project" value="InterPro"/>
</dbReference>
<dbReference type="Pfam" id="PF02450">
    <property type="entry name" value="LCAT"/>
    <property type="match status" value="1"/>
</dbReference>
<protein>
    <recommendedName>
        <fullName evidence="4">AB hydrolase-1 domain-containing protein</fullName>
    </recommendedName>
</protein>
<dbReference type="RefSeq" id="WP_126638573.1">
    <property type="nucleotide sequence ID" value="NZ_BIFH01000021.1"/>
</dbReference>
<organism evidence="2 3">
    <name type="scientific">Embleya hyalina</name>
    <dbReference type="NCBI Taxonomy" id="516124"/>
    <lineage>
        <taxon>Bacteria</taxon>
        <taxon>Bacillati</taxon>
        <taxon>Actinomycetota</taxon>
        <taxon>Actinomycetes</taxon>
        <taxon>Kitasatosporales</taxon>
        <taxon>Streptomycetaceae</taxon>
        <taxon>Embleya</taxon>
    </lineage>
</organism>
<dbReference type="GO" id="GO:0008374">
    <property type="term" value="F:O-acyltransferase activity"/>
    <property type="evidence" value="ECO:0007669"/>
    <property type="project" value="InterPro"/>
</dbReference>
<comment type="caution">
    <text evidence="2">The sequence shown here is derived from an EMBL/GenBank/DDBJ whole genome shotgun (WGS) entry which is preliminary data.</text>
</comment>
<dbReference type="InterPro" id="IPR029058">
    <property type="entry name" value="AB_hydrolase_fold"/>
</dbReference>
<sequence>MTEPTPDPILRFLTAGSDDRLAMAHDPRANAALTELLGADALAELRGLSPAGTPHLADAGPADLIFVPGVMGSVLASQGLGGVWWLDIRSRTHIDDLALSPDGHDDAHPAFRVAPVAVDASYESFLLAGARHADLRHSAFAYDWRKPPHLAADLLAERILALRPKPDTRHPVHVVAHSMGGLIVRTALMRHPELWRHIGRIVFLGTPHHGAPAIGGYLKNHLWGFDTLALLGRYLSRDTLRSMWGVLGLLPAPADVYPGGEHPHPCLNFDAYRATDWRLDLSAANELRLQTVLDAAAAHHRALHTWHTELGQSLRDRMAVIAGVGYRTLFRLAYVPRFGHRWEHMDRVTRRVPGNPHREGDGRVPVASARLASIGETRYVRGEHGGLPAIPAVREDTWRFLTGRPMRLPRTPAAALSPHLAGDESVSTPALTGSRVDHDRDPEDPGYLDFDAPSSDLLADLEERLEAGRLPDFLRTRLL</sequence>
<reference evidence="2 3" key="1">
    <citation type="submission" date="2018-12" db="EMBL/GenBank/DDBJ databases">
        <title>Draft genome sequence of Embleya hyalina NBRC 13850T.</title>
        <authorList>
            <person name="Komaki H."/>
            <person name="Hosoyama A."/>
            <person name="Kimura A."/>
            <person name="Ichikawa N."/>
            <person name="Tamura T."/>
        </authorList>
    </citation>
    <scope>NUCLEOTIDE SEQUENCE [LARGE SCALE GENOMIC DNA]</scope>
    <source>
        <strain evidence="2 3">NBRC 13850</strain>
    </source>
</reference>
<accession>A0A401YPK0</accession>
<evidence type="ECO:0000313" key="3">
    <source>
        <dbReference type="Proteomes" id="UP000286931"/>
    </source>
</evidence>
<feature type="region of interest" description="Disordered" evidence="1">
    <location>
        <begin position="415"/>
        <end position="452"/>
    </location>
</feature>